<protein>
    <submittedName>
        <fullName evidence="5">Cytochrome P450</fullName>
    </submittedName>
</protein>
<dbReference type="GO" id="GO:0004497">
    <property type="term" value="F:monooxygenase activity"/>
    <property type="evidence" value="ECO:0007669"/>
    <property type="project" value="UniProtKB-KW"/>
</dbReference>
<dbReference type="GO" id="GO:0016705">
    <property type="term" value="F:oxidoreductase activity, acting on paired donors, with incorporation or reduction of molecular oxygen"/>
    <property type="evidence" value="ECO:0007669"/>
    <property type="project" value="InterPro"/>
</dbReference>
<comment type="cofactor">
    <cofactor evidence="1 3">
        <name>heme</name>
        <dbReference type="ChEBI" id="CHEBI:30413"/>
    </cofactor>
</comment>
<dbReference type="GO" id="GO:0020037">
    <property type="term" value="F:heme binding"/>
    <property type="evidence" value="ECO:0007669"/>
    <property type="project" value="InterPro"/>
</dbReference>
<evidence type="ECO:0000256" key="2">
    <source>
        <dbReference type="ARBA" id="ARBA00010617"/>
    </source>
</evidence>
<dbReference type="PROSITE" id="PS00086">
    <property type="entry name" value="CYTOCHROME_P450"/>
    <property type="match status" value="1"/>
</dbReference>
<dbReference type="PRINTS" id="PR00463">
    <property type="entry name" value="EP450I"/>
</dbReference>
<keyword evidence="4" id="KW-0503">Monooxygenase</keyword>
<dbReference type="Gene3D" id="1.10.630.10">
    <property type="entry name" value="Cytochrome P450"/>
    <property type="match status" value="1"/>
</dbReference>
<dbReference type="PRINTS" id="PR00385">
    <property type="entry name" value="P450"/>
</dbReference>
<evidence type="ECO:0000256" key="3">
    <source>
        <dbReference type="PIRSR" id="PIRSR602401-1"/>
    </source>
</evidence>
<dbReference type="InterPro" id="IPR036396">
    <property type="entry name" value="Cyt_P450_sf"/>
</dbReference>
<comment type="caution">
    <text evidence="5">The sequence shown here is derived from an EMBL/GenBank/DDBJ whole genome shotgun (WGS) entry which is preliminary data.</text>
</comment>
<dbReference type="PANTHER" id="PTHR24305">
    <property type="entry name" value="CYTOCHROME P450"/>
    <property type="match status" value="1"/>
</dbReference>
<comment type="similarity">
    <text evidence="2 4">Belongs to the cytochrome P450 family.</text>
</comment>
<keyword evidence="6" id="KW-1185">Reference proteome</keyword>
<dbReference type="Pfam" id="PF00067">
    <property type="entry name" value="p450"/>
    <property type="match status" value="1"/>
</dbReference>
<reference evidence="5" key="1">
    <citation type="submission" date="2020-08" db="EMBL/GenBank/DDBJ databases">
        <title>Ramlibacter sp. GTP1 16S ribosomal RNA gene genome sequencing and assembly.</title>
        <authorList>
            <person name="Kang M."/>
        </authorList>
    </citation>
    <scope>NUCLEOTIDE SEQUENCE</scope>
    <source>
        <strain evidence="5">GTP1</strain>
    </source>
</reference>
<keyword evidence="3 4" id="KW-0479">Metal-binding</keyword>
<evidence type="ECO:0000256" key="1">
    <source>
        <dbReference type="ARBA" id="ARBA00001971"/>
    </source>
</evidence>
<proteinExistence type="inferred from homology"/>
<sequence>MPTDGRDPGAPAAPLRQLAELPGPAGWPLVGNLLQLEPARMHLQLAQWASTYGRFFRLRMGPTTVLVAADHAAVAAALRERPDGFRRTLRQQRIALEMGMKPGLFGAEGDAWRRQRRMVMAAFDPGHVSAYYPSLVRCGERLATLWHKAAASGRAVDLQADLMRFTVDAIAGLAFGTDVNTLGSDENIIQRHLDKIFPKLFTRIISPLPYWRWFKLPSDKALDVALVEVNRAIDGFIAAARERLADPARRAAPQNLLEAMIVAADEPGSGITDDQVSGNVMTMLLAGEDTTANTLAWAIWLLARHPEALARAQGEVRRVMAGGGPVTQEALAQLDYVEACMHETMRLRPVAPLLGLEALKDGVVGDVAVPTGTMVMALMRHDSIDDQHVPEAKLFKPERWLGEGGYSPASAKRVSMPFGAGPRMCPGRYLALQEMKMVMVTLLDNFELASVGTEDGSEPAERLMFAMAPVGLRMTLRAA</sequence>
<evidence type="ECO:0000256" key="4">
    <source>
        <dbReference type="RuleBase" id="RU000461"/>
    </source>
</evidence>
<dbReference type="InterPro" id="IPR002401">
    <property type="entry name" value="Cyt_P450_E_grp-I"/>
</dbReference>
<name>A0A923MFZ3_9BURK</name>
<dbReference type="InterPro" id="IPR017972">
    <property type="entry name" value="Cyt_P450_CS"/>
</dbReference>
<accession>A0A923MFZ3</accession>
<dbReference type="InterPro" id="IPR001128">
    <property type="entry name" value="Cyt_P450"/>
</dbReference>
<dbReference type="Proteomes" id="UP000596827">
    <property type="component" value="Unassembled WGS sequence"/>
</dbReference>
<keyword evidence="3 4" id="KW-0349">Heme</keyword>
<evidence type="ECO:0000313" key="6">
    <source>
        <dbReference type="Proteomes" id="UP000596827"/>
    </source>
</evidence>
<keyword evidence="4" id="KW-0560">Oxidoreductase</keyword>
<dbReference type="EMBL" id="JACORU010000019">
    <property type="protein sequence ID" value="MBC5768554.1"/>
    <property type="molecule type" value="Genomic_DNA"/>
</dbReference>
<dbReference type="SUPFAM" id="SSF48264">
    <property type="entry name" value="Cytochrome P450"/>
    <property type="match status" value="1"/>
</dbReference>
<gene>
    <name evidence="5" type="ORF">H8R02_29100</name>
</gene>
<dbReference type="GO" id="GO:0005506">
    <property type="term" value="F:iron ion binding"/>
    <property type="evidence" value="ECO:0007669"/>
    <property type="project" value="InterPro"/>
</dbReference>
<keyword evidence="3 4" id="KW-0408">Iron</keyword>
<dbReference type="InterPro" id="IPR050121">
    <property type="entry name" value="Cytochrome_P450_monoxygenase"/>
</dbReference>
<dbReference type="AlphaFoldDB" id="A0A923MFZ3"/>
<feature type="binding site" description="axial binding residue" evidence="3">
    <location>
        <position position="425"/>
    </location>
    <ligand>
        <name>heme</name>
        <dbReference type="ChEBI" id="CHEBI:30413"/>
    </ligand>
    <ligandPart>
        <name>Fe</name>
        <dbReference type="ChEBI" id="CHEBI:18248"/>
    </ligandPart>
</feature>
<organism evidence="5 6">
    <name type="scientific">Ramlibacter albus</name>
    <dbReference type="NCBI Taxonomy" id="2079448"/>
    <lineage>
        <taxon>Bacteria</taxon>
        <taxon>Pseudomonadati</taxon>
        <taxon>Pseudomonadota</taxon>
        <taxon>Betaproteobacteria</taxon>
        <taxon>Burkholderiales</taxon>
        <taxon>Comamonadaceae</taxon>
        <taxon>Ramlibacter</taxon>
    </lineage>
</organism>
<evidence type="ECO:0000313" key="5">
    <source>
        <dbReference type="EMBL" id="MBC5768554.1"/>
    </source>
</evidence>
<dbReference type="PANTHER" id="PTHR24305:SF166">
    <property type="entry name" value="CYTOCHROME P450 12A4, MITOCHONDRIAL-RELATED"/>
    <property type="match status" value="1"/>
</dbReference>